<keyword evidence="4 5" id="KW-0472">Membrane</keyword>
<dbReference type="PATRIC" id="fig|880071.3.peg.1225"/>
<feature type="transmembrane region" description="Helical" evidence="5">
    <location>
        <begin position="313"/>
        <end position="333"/>
    </location>
</feature>
<dbReference type="InterPro" id="IPR036513">
    <property type="entry name" value="STAS_dom_sf"/>
</dbReference>
<dbReference type="Gene3D" id="3.30.750.24">
    <property type="entry name" value="STAS domain"/>
    <property type="match status" value="1"/>
</dbReference>
<feature type="transmembrane region" description="Helical" evidence="5">
    <location>
        <begin position="141"/>
        <end position="162"/>
    </location>
</feature>
<dbReference type="RefSeq" id="WP_014797146.1">
    <property type="nucleotide sequence ID" value="NC_018018.1"/>
</dbReference>
<dbReference type="InterPro" id="IPR052706">
    <property type="entry name" value="Membrane-Transporter-like"/>
</dbReference>
<keyword evidence="8" id="KW-1185">Reference proteome</keyword>
<proteinExistence type="predicted"/>
<dbReference type="KEGG" id="fli:Fleli_1253"/>
<feature type="transmembrane region" description="Helical" evidence="5">
    <location>
        <begin position="368"/>
        <end position="388"/>
    </location>
</feature>
<feature type="transmembrane region" description="Helical" evidence="5">
    <location>
        <begin position="73"/>
        <end position="91"/>
    </location>
</feature>
<protein>
    <submittedName>
        <fullName evidence="7">Sulfate permease-like transporter, MFS superfamily</fullName>
    </submittedName>
</protein>
<evidence type="ECO:0000256" key="5">
    <source>
        <dbReference type="SAM" id="Phobius"/>
    </source>
</evidence>
<feature type="transmembrane region" description="Helical" evidence="5">
    <location>
        <begin position="400"/>
        <end position="431"/>
    </location>
</feature>
<dbReference type="CDD" id="cd07042">
    <property type="entry name" value="STAS_SulP_like_sulfate_transporter"/>
    <property type="match status" value="1"/>
</dbReference>
<feature type="domain" description="SLC26A/SulP transporter" evidence="6">
    <location>
        <begin position="22"/>
        <end position="403"/>
    </location>
</feature>
<dbReference type="PANTHER" id="PTHR43310">
    <property type="entry name" value="SULFATE TRANSPORTER YBAR-RELATED"/>
    <property type="match status" value="1"/>
</dbReference>
<evidence type="ECO:0000259" key="6">
    <source>
        <dbReference type="Pfam" id="PF00916"/>
    </source>
</evidence>
<evidence type="ECO:0000313" key="8">
    <source>
        <dbReference type="Proteomes" id="UP000006054"/>
    </source>
</evidence>
<organism evidence="7 8">
    <name type="scientific">Bernardetia litoralis (strain ATCC 23117 / DSM 6794 / NBRC 15988 / NCIMB 1366 / Fx l1 / Sio-4)</name>
    <name type="common">Flexibacter litoralis</name>
    <dbReference type="NCBI Taxonomy" id="880071"/>
    <lineage>
        <taxon>Bacteria</taxon>
        <taxon>Pseudomonadati</taxon>
        <taxon>Bacteroidota</taxon>
        <taxon>Cytophagia</taxon>
        <taxon>Cytophagales</taxon>
        <taxon>Bernardetiaceae</taxon>
        <taxon>Bernardetia</taxon>
    </lineage>
</organism>
<dbReference type="SUPFAM" id="SSF52091">
    <property type="entry name" value="SpoIIaa-like"/>
    <property type="match status" value="1"/>
</dbReference>
<dbReference type="GO" id="GO:0016020">
    <property type="term" value="C:membrane"/>
    <property type="evidence" value="ECO:0007669"/>
    <property type="project" value="UniProtKB-SubCell"/>
</dbReference>
<evidence type="ECO:0000256" key="4">
    <source>
        <dbReference type="ARBA" id="ARBA00023136"/>
    </source>
</evidence>
<feature type="transmembrane region" description="Helical" evidence="5">
    <location>
        <begin position="50"/>
        <end position="66"/>
    </location>
</feature>
<dbReference type="PANTHER" id="PTHR43310:SF1">
    <property type="entry name" value="SULFATE TRANSPORTER YBAR-RELATED"/>
    <property type="match status" value="1"/>
</dbReference>
<gene>
    <name evidence="7" type="ordered locus">Fleli_1253</name>
</gene>
<feature type="transmembrane region" description="Helical" evidence="5">
    <location>
        <begin position="345"/>
        <end position="363"/>
    </location>
</feature>
<keyword evidence="3 5" id="KW-1133">Transmembrane helix</keyword>
<sequence length="555" mass="59592">MTSMFKNFTQNFSQTFTQNPKDDILSGLTVALALVPEAIAFAFVADIDPIVGLYGAFMMGIVTAIFGGRPGMISGATGAMAAVVVSTHLIMKGNEVGASLGMEADYLGLQWLFITLLLVGVFQILAGVFRLGKFVRLIPHPVMMGFVNGLAIVIFMAQLDFFKEKIGVGEAAKKVWLQGNDLAVMLGLVALTMGIMFGLPKLTKKIPSALVAIIVVAAITIFGGLEVGTVKSFVIEGSGGKSTGIEGSLPTFQNQIFTLFHTLKGNWGLILSTAFLLAAVGLIESLMTLNLLDEMTETRGSGNRECVAQGTANILNGLFGGMGGCAMIGQSIINVESGGRGRLSGVVAAIALLCFVLFGAPLIEQIPIAALVGVMFMVVIGTFAWSSFRILHKIPLSDAIVLVTVSAVTVWQDLAIAVFVGVIMSALVFAWKNATRIRARKQIKENGTKVYQIWGPLFFGSTQAFSAKFDPKNDPQKIEIDFIESKVSDHSGIEALRGVAERYLDLKKEVKLTHLSEECITLLLKADPKFENVIERSIDDPRYYVVSDVMGETVK</sequence>
<name>I4AIA4_BERLS</name>
<dbReference type="Proteomes" id="UP000006054">
    <property type="component" value="Chromosome"/>
</dbReference>
<accession>I4AIA4</accession>
<dbReference type="Pfam" id="PF00916">
    <property type="entry name" value="Sulfate_transp"/>
    <property type="match status" value="1"/>
</dbReference>
<feature type="transmembrane region" description="Helical" evidence="5">
    <location>
        <begin position="267"/>
        <end position="292"/>
    </location>
</feature>
<feature type="transmembrane region" description="Helical" evidence="5">
    <location>
        <begin position="206"/>
        <end position="225"/>
    </location>
</feature>
<dbReference type="HOGENOM" id="CLU_003182_7_0_10"/>
<dbReference type="AlphaFoldDB" id="I4AIA4"/>
<evidence type="ECO:0000256" key="1">
    <source>
        <dbReference type="ARBA" id="ARBA00004141"/>
    </source>
</evidence>
<evidence type="ECO:0000256" key="2">
    <source>
        <dbReference type="ARBA" id="ARBA00022692"/>
    </source>
</evidence>
<dbReference type="eggNOG" id="COG0659">
    <property type="taxonomic scope" value="Bacteria"/>
</dbReference>
<evidence type="ECO:0000256" key="3">
    <source>
        <dbReference type="ARBA" id="ARBA00022989"/>
    </source>
</evidence>
<dbReference type="InterPro" id="IPR011547">
    <property type="entry name" value="SLC26A/SulP_dom"/>
</dbReference>
<feature type="transmembrane region" description="Helical" evidence="5">
    <location>
        <begin position="182"/>
        <end position="199"/>
    </location>
</feature>
<dbReference type="EMBL" id="CP003345">
    <property type="protein sequence ID" value="AFM03689.1"/>
    <property type="molecule type" value="Genomic_DNA"/>
</dbReference>
<reference evidence="8" key="1">
    <citation type="submission" date="2012-06" db="EMBL/GenBank/DDBJ databases">
        <title>The complete genome of Flexibacter litoralis DSM 6794.</title>
        <authorList>
            <person name="Lucas S."/>
            <person name="Copeland A."/>
            <person name="Lapidus A."/>
            <person name="Glavina del Rio T."/>
            <person name="Dalin E."/>
            <person name="Tice H."/>
            <person name="Bruce D."/>
            <person name="Goodwin L."/>
            <person name="Pitluck S."/>
            <person name="Peters L."/>
            <person name="Ovchinnikova G."/>
            <person name="Lu M."/>
            <person name="Kyrpides N."/>
            <person name="Mavromatis K."/>
            <person name="Ivanova N."/>
            <person name="Brettin T."/>
            <person name="Detter J.C."/>
            <person name="Han C."/>
            <person name="Larimer F."/>
            <person name="Land M."/>
            <person name="Hauser L."/>
            <person name="Markowitz V."/>
            <person name="Cheng J.-F."/>
            <person name="Hugenholtz P."/>
            <person name="Woyke T."/>
            <person name="Wu D."/>
            <person name="Spring S."/>
            <person name="Lang E."/>
            <person name="Kopitz M."/>
            <person name="Brambilla E."/>
            <person name="Klenk H.-P."/>
            <person name="Eisen J.A."/>
        </authorList>
    </citation>
    <scope>NUCLEOTIDE SEQUENCE [LARGE SCALE GENOMIC DNA]</scope>
    <source>
        <strain evidence="8">ATCC 23117 / DSM 6794 / NBRC 15988 / NCIMB 1366 / Sio-4</strain>
    </source>
</reference>
<evidence type="ECO:0000313" key="7">
    <source>
        <dbReference type="EMBL" id="AFM03689.1"/>
    </source>
</evidence>
<comment type="subcellular location">
    <subcellularLocation>
        <location evidence="1">Membrane</location>
        <topology evidence="1">Multi-pass membrane protein</topology>
    </subcellularLocation>
</comment>
<keyword evidence="2 5" id="KW-0812">Transmembrane</keyword>
<feature type="transmembrane region" description="Helical" evidence="5">
    <location>
        <begin position="111"/>
        <end position="129"/>
    </location>
</feature>
<dbReference type="STRING" id="880071.Fleli_1253"/>